<dbReference type="Gene3D" id="3.40.50.10380">
    <property type="entry name" value="Malic enzyme, N-terminal domain"/>
    <property type="match status" value="1"/>
</dbReference>
<evidence type="ECO:0000256" key="1">
    <source>
        <dbReference type="ARBA" id="ARBA00023027"/>
    </source>
</evidence>
<accession>A0A380DP41</accession>
<dbReference type="GO" id="GO:0004470">
    <property type="term" value="F:malic enzyme activity"/>
    <property type="evidence" value="ECO:0007669"/>
    <property type="project" value="InterPro"/>
</dbReference>
<dbReference type="AlphaFoldDB" id="A0A380DP41"/>
<evidence type="ECO:0000256" key="2">
    <source>
        <dbReference type="RuleBase" id="RU003427"/>
    </source>
</evidence>
<evidence type="ECO:0000313" key="5">
    <source>
        <dbReference type="Proteomes" id="UP000255091"/>
    </source>
</evidence>
<dbReference type="SUPFAM" id="SSF53223">
    <property type="entry name" value="Aminoacid dehydrogenase-like, N-terminal domain"/>
    <property type="match status" value="1"/>
</dbReference>
<keyword evidence="2" id="KW-0479">Metal-binding</keyword>
<dbReference type="InterPro" id="IPR012301">
    <property type="entry name" value="Malic_N_dom"/>
</dbReference>
<dbReference type="EMBL" id="UHAP01000001">
    <property type="protein sequence ID" value="SUK36789.1"/>
    <property type="molecule type" value="Genomic_DNA"/>
</dbReference>
<dbReference type="InterPro" id="IPR001891">
    <property type="entry name" value="Malic_OxRdtase"/>
</dbReference>
<dbReference type="InterPro" id="IPR037062">
    <property type="entry name" value="Malic_N_dom_sf"/>
</dbReference>
<dbReference type="GO" id="GO:0016616">
    <property type="term" value="F:oxidoreductase activity, acting on the CH-OH group of donors, NAD or NADP as acceptor"/>
    <property type="evidence" value="ECO:0007669"/>
    <property type="project" value="InterPro"/>
</dbReference>
<evidence type="ECO:0000259" key="3">
    <source>
        <dbReference type="SMART" id="SM01274"/>
    </source>
</evidence>
<dbReference type="PANTHER" id="PTHR23406:SF34">
    <property type="entry name" value="NAD-DEPENDENT MALIC ENZYME, MITOCHONDRIAL"/>
    <property type="match status" value="1"/>
</dbReference>
<dbReference type="PANTHER" id="PTHR23406">
    <property type="entry name" value="MALIC ENZYME-RELATED"/>
    <property type="match status" value="1"/>
</dbReference>
<name>A0A380DP41_STAAU</name>
<dbReference type="PRINTS" id="PR00072">
    <property type="entry name" value="MALOXRDTASE"/>
</dbReference>
<dbReference type="SMART" id="SM01274">
    <property type="entry name" value="malic"/>
    <property type="match status" value="1"/>
</dbReference>
<organism evidence="4 5">
    <name type="scientific">Staphylococcus aureus</name>
    <dbReference type="NCBI Taxonomy" id="1280"/>
    <lineage>
        <taxon>Bacteria</taxon>
        <taxon>Bacillati</taxon>
        <taxon>Bacillota</taxon>
        <taxon>Bacilli</taxon>
        <taxon>Bacillales</taxon>
        <taxon>Staphylococcaceae</taxon>
        <taxon>Staphylococcus</taxon>
    </lineage>
</organism>
<keyword evidence="4" id="KW-0560">Oxidoreductase</keyword>
<comment type="similarity">
    <text evidence="2">Belongs to the malic enzymes family.</text>
</comment>
<dbReference type="EC" id="1.-.-.-" evidence="4"/>
<keyword evidence="1" id="KW-0520">NAD</keyword>
<dbReference type="InterPro" id="IPR046346">
    <property type="entry name" value="Aminoacid_DH-like_N_sf"/>
</dbReference>
<dbReference type="GO" id="GO:0006108">
    <property type="term" value="P:malate metabolic process"/>
    <property type="evidence" value="ECO:0007669"/>
    <property type="project" value="TreeGrafter"/>
</dbReference>
<dbReference type="Pfam" id="PF00390">
    <property type="entry name" value="malic"/>
    <property type="match status" value="1"/>
</dbReference>
<dbReference type="GO" id="GO:0005829">
    <property type="term" value="C:cytosol"/>
    <property type="evidence" value="ECO:0007669"/>
    <property type="project" value="TreeGrafter"/>
</dbReference>
<dbReference type="GO" id="GO:0046872">
    <property type="term" value="F:metal ion binding"/>
    <property type="evidence" value="ECO:0007669"/>
    <property type="project" value="UniProtKB-KW"/>
</dbReference>
<reference evidence="4 5" key="1">
    <citation type="submission" date="2018-06" db="EMBL/GenBank/DDBJ databases">
        <authorList>
            <consortium name="Pathogen Informatics"/>
            <person name="Doyle S."/>
        </authorList>
    </citation>
    <scope>NUCLEOTIDE SEQUENCE [LARGE SCALE GENOMIC DNA]</scope>
    <source>
        <strain evidence="4 5">NCTC6133</strain>
    </source>
</reference>
<protein>
    <submittedName>
        <fullName evidence="4">Malolactic protein</fullName>
        <ecNumber evidence="4">1.-.-.-</ecNumber>
        <ecNumber evidence="4">1.1.1.38</ecNumber>
    </submittedName>
</protein>
<feature type="domain" description="Malic enzyme N-terminal" evidence="3">
    <location>
        <begin position="1"/>
        <end position="89"/>
    </location>
</feature>
<evidence type="ECO:0000313" key="4">
    <source>
        <dbReference type="EMBL" id="SUK36789.1"/>
    </source>
</evidence>
<sequence length="89" mass="9838">MQYFYLFDRQDQIEQELRNVANGRDIRLIVVTDAEGILGIGDWGVDGVDIAIGKLIVYTAAAGINPSQVLPVSLDVGTNNEQLLRMTFI</sequence>
<dbReference type="EC" id="1.1.1.38" evidence="4"/>
<proteinExistence type="inferred from homology"/>
<dbReference type="Proteomes" id="UP000255091">
    <property type="component" value="Unassembled WGS sequence"/>
</dbReference>
<gene>
    <name evidence="4" type="primary">maeA_2</name>
    <name evidence="4" type="ORF">NCTC6133_00925</name>
</gene>